<dbReference type="CDD" id="cd08417">
    <property type="entry name" value="PBP2_Nitroaromatics_like"/>
    <property type="match status" value="1"/>
</dbReference>
<evidence type="ECO:0000256" key="2">
    <source>
        <dbReference type="ARBA" id="ARBA00023015"/>
    </source>
</evidence>
<evidence type="ECO:0000313" key="6">
    <source>
        <dbReference type="EMBL" id="BBY26436.1"/>
    </source>
</evidence>
<comment type="similarity">
    <text evidence="1">Belongs to the LysR transcriptional regulatory family.</text>
</comment>
<dbReference type="InterPro" id="IPR000847">
    <property type="entry name" value="LysR_HTH_N"/>
</dbReference>
<dbReference type="PANTHER" id="PTHR30118:SF15">
    <property type="entry name" value="TRANSCRIPTIONAL REGULATORY PROTEIN"/>
    <property type="match status" value="1"/>
</dbReference>
<reference evidence="6 7" key="1">
    <citation type="journal article" date="2019" name="Emerg. Microbes Infect.">
        <title>Comprehensive subspecies identification of 175 nontuberculous mycobacteria species based on 7547 genomic profiles.</title>
        <authorList>
            <person name="Matsumoto Y."/>
            <person name="Kinjo T."/>
            <person name="Motooka D."/>
            <person name="Nabeya D."/>
            <person name="Jung N."/>
            <person name="Uechi K."/>
            <person name="Horii T."/>
            <person name="Iida T."/>
            <person name="Fujita J."/>
            <person name="Nakamura S."/>
        </authorList>
    </citation>
    <scope>NUCLEOTIDE SEQUENCE [LARGE SCALE GENOMIC DNA]</scope>
    <source>
        <strain evidence="6 7">JCM 17899</strain>
    </source>
</reference>
<gene>
    <name evidence="6" type="ORF">MSEDJ_05320</name>
</gene>
<keyword evidence="7" id="KW-1185">Reference proteome</keyword>
<dbReference type="Proteomes" id="UP000467193">
    <property type="component" value="Chromosome"/>
</dbReference>
<dbReference type="PRINTS" id="PR00039">
    <property type="entry name" value="HTHLYSR"/>
</dbReference>
<dbReference type="InterPro" id="IPR036388">
    <property type="entry name" value="WH-like_DNA-bd_sf"/>
</dbReference>
<organism evidence="6 7">
    <name type="scientific">Mycolicibacterium sediminis</name>
    <dbReference type="NCBI Taxonomy" id="1286180"/>
    <lineage>
        <taxon>Bacteria</taxon>
        <taxon>Bacillati</taxon>
        <taxon>Actinomycetota</taxon>
        <taxon>Actinomycetes</taxon>
        <taxon>Mycobacteriales</taxon>
        <taxon>Mycobacteriaceae</taxon>
        <taxon>Mycolicibacterium</taxon>
    </lineage>
</organism>
<proteinExistence type="inferred from homology"/>
<dbReference type="Pfam" id="PF03466">
    <property type="entry name" value="LysR_substrate"/>
    <property type="match status" value="1"/>
</dbReference>
<name>A0A7I7QKP3_9MYCO</name>
<evidence type="ECO:0000256" key="4">
    <source>
        <dbReference type="ARBA" id="ARBA00023163"/>
    </source>
</evidence>
<keyword evidence="4" id="KW-0804">Transcription</keyword>
<dbReference type="KEGG" id="msei:MSEDJ_05320"/>
<protein>
    <submittedName>
        <fullName evidence="6">LysR family transcriptional regulator</fullName>
    </submittedName>
</protein>
<dbReference type="EMBL" id="AP022588">
    <property type="protein sequence ID" value="BBY26436.1"/>
    <property type="molecule type" value="Genomic_DNA"/>
</dbReference>
<dbReference type="Pfam" id="PF00126">
    <property type="entry name" value="HTH_1"/>
    <property type="match status" value="1"/>
</dbReference>
<dbReference type="InterPro" id="IPR037402">
    <property type="entry name" value="YidZ_PBP2"/>
</dbReference>
<evidence type="ECO:0000259" key="5">
    <source>
        <dbReference type="PROSITE" id="PS50931"/>
    </source>
</evidence>
<dbReference type="PANTHER" id="PTHR30118">
    <property type="entry name" value="HTH-TYPE TRANSCRIPTIONAL REGULATOR LEUO-RELATED"/>
    <property type="match status" value="1"/>
</dbReference>
<accession>A0A7I7QKP3</accession>
<evidence type="ECO:0000256" key="3">
    <source>
        <dbReference type="ARBA" id="ARBA00023125"/>
    </source>
</evidence>
<dbReference type="InterPro" id="IPR050389">
    <property type="entry name" value="LysR-type_TF"/>
</dbReference>
<keyword evidence="3" id="KW-0238">DNA-binding</keyword>
<dbReference type="GO" id="GO:0003700">
    <property type="term" value="F:DNA-binding transcription factor activity"/>
    <property type="evidence" value="ECO:0007669"/>
    <property type="project" value="InterPro"/>
</dbReference>
<keyword evidence="2" id="KW-0805">Transcription regulation</keyword>
<feature type="domain" description="HTH lysR-type" evidence="5">
    <location>
        <begin position="15"/>
        <end position="72"/>
    </location>
</feature>
<evidence type="ECO:0000256" key="1">
    <source>
        <dbReference type="ARBA" id="ARBA00009437"/>
    </source>
</evidence>
<dbReference type="InterPro" id="IPR036390">
    <property type="entry name" value="WH_DNA-bd_sf"/>
</dbReference>
<sequence length="319" mass="35248">MPTLRVMHPMNISRVDLNLLPSLVALLDERQISRAASRVGISQPAMSRALQRLRRVLADELLVRTDNEYRLTPRAHRIRAQLAAVVPQLDAMFADDGFEPGREALDVHVAASDYIATVLAPPLHRRVRDASPTSSLRFRHWHAGVFDQIDAGELDLVFFGGLDPPGLKVSRLFTERFVCVVDRSHPSADADGLDLDDYLGCRHVAIDIDTGQQPAVDLTLAALGVARRTPLTLPFHAAALAAVAGTDLVVTLPSLLVDTQVDHAATRVLRAPREIETLNYLMAWHPVLDNDARHVWLRETVAITALELQRRVSTAPWAI</sequence>
<dbReference type="GO" id="GO:0003677">
    <property type="term" value="F:DNA binding"/>
    <property type="evidence" value="ECO:0007669"/>
    <property type="project" value="UniProtKB-KW"/>
</dbReference>
<dbReference type="Gene3D" id="1.10.10.10">
    <property type="entry name" value="Winged helix-like DNA-binding domain superfamily/Winged helix DNA-binding domain"/>
    <property type="match status" value="1"/>
</dbReference>
<dbReference type="PROSITE" id="PS50931">
    <property type="entry name" value="HTH_LYSR"/>
    <property type="match status" value="1"/>
</dbReference>
<dbReference type="AlphaFoldDB" id="A0A7I7QKP3"/>
<dbReference type="SUPFAM" id="SSF46785">
    <property type="entry name" value="Winged helix' DNA-binding domain"/>
    <property type="match status" value="1"/>
</dbReference>
<evidence type="ECO:0000313" key="7">
    <source>
        <dbReference type="Proteomes" id="UP000467193"/>
    </source>
</evidence>
<dbReference type="SUPFAM" id="SSF53850">
    <property type="entry name" value="Periplasmic binding protein-like II"/>
    <property type="match status" value="1"/>
</dbReference>
<dbReference type="Gene3D" id="3.40.190.10">
    <property type="entry name" value="Periplasmic binding protein-like II"/>
    <property type="match status" value="2"/>
</dbReference>
<dbReference type="InterPro" id="IPR005119">
    <property type="entry name" value="LysR_subst-bd"/>
</dbReference>